<dbReference type="Pfam" id="PF01740">
    <property type="entry name" value="STAS"/>
    <property type="match status" value="1"/>
</dbReference>
<dbReference type="NCBIfam" id="TIGR00377">
    <property type="entry name" value="ant_ant_sig"/>
    <property type="match status" value="1"/>
</dbReference>
<dbReference type="InterPro" id="IPR002645">
    <property type="entry name" value="STAS_dom"/>
</dbReference>
<dbReference type="PANTHER" id="PTHR33495:SF14">
    <property type="entry name" value="ANTI-SIGMA FACTOR ANTAGONIST"/>
    <property type="match status" value="1"/>
</dbReference>
<reference evidence="4" key="1">
    <citation type="submission" date="2020-09" db="EMBL/GenBank/DDBJ databases">
        <title>Iningainema tapete sp. nov. (Scytonemataceae, Cyanobacteria) from greenhouses in central Florida (USA) produces two types of nodularin with biosynthetic potential for microcystin-LR and anabaenopeptins.</title>
        <authorList>
            <person name="Berthold D.E."/>
            <person name="Lefler F.W."/>
            <person name="Huang I.-S."/>
            <person name="Abdulla H."/>
            <person name="Zimba P.V."/>
            <person name="Laughinghouse H.D. IV."/>
        </authorList>
    </citation>
    <scope>NUCLEOTIDE SEQUENCE</scope>
    <source>
        <strain evidence="4">BLCCT55</strain>
    </source>
</reference>
<evidence type="ECO:0000256" key="2">
    <source>
        <dbReference type="RuleBase" id="RU003749"/>
    </source>
</evidence>
<dbReference type="AlphaFoldDB" id="A0A8J6XJL0"/>
<dbReference type="PANTHER" id="PTHR33495">
    <property type="entry name" value="ANTI-SIGMA FACTOR ANTAGONIST TM_1081-RELATED-RELATED"/>
    <property type="match status" value="1"/>
</dbReference>
<evidence type="ECO:0000313" key="5">
    <source>
        <dbReference type="Proteomes" id="UP000629098"/>
    </source>
</evidence>
<evidence type="ECO:0000259" key="3">
    <source>
        <dbReference type="PROSITE" id="PS50801"/>
    </source>
</evidence>
<protein>
    <recommendedName>
        <fullName evidence="2">Anti-sigma factor antagonist</fullName>
    </recommendedName>
</protein>
<dbReference type="GO" id="GO:0043856">
    <property type="term" value="F:anti-sigma factor antagonist activity"/>
    <property type="evidence" value="ECO:0007669"/>
    <property type="project" value="InterPro"/>
</dbReference>
<dbReference type="EMBL" id="JACXAE010000043">
    <property type="protein sequence ID" value="MBD2772699.1"/>
    <property type="molecule type" value="Genomic_DNA"/>
</dbReference>
<gene>
    <name evidence="4" type="ORF">ICL16_11620</name>
</gene>
<name>A0A8J6XJL0_9CYAN</name>
<dbReference type="Proteomes" id="UP000629098">
    <property type="component" value="Unassembled WGS sequence"/>
</dbReference>
<dbReference type="Gene3D" id="3.30.750.24">
    <property type="entry name" value="STAS domain"/>
    <property type="match status" value="1"/>
</dbReference>
<comment type="similarity">
    <text evidence="1 2">Belongs to the anti-sigma-factor antagonist family.</text>
</comment>
<organism evidence="4 5">
    <name type="scientific">Iningainema tapete BLCC-T55</name>
    <dbReference type="NCBI Taxonomy" id="2748662"/>
    <lineage>
        <taxon>Bacteria</taxon>
        <taxon>Bacillati</taxon>
        <taxon>Cyanobacteriota</taxon>
        <taxon>Cyanophyceae</taxon>
        <taxon>Nostocales</taxon>
        <taxon>Scytonemataceae</taxon>
        <taxon>Iningainema tapete</taxon>
    </lineage>
</organism>
<feature type="domain" description="STAS" evidence="3">
    <location>
        <begin position="1"/>
        <end position="109"/>
    </location>
</feature>
<dbReference type="SUPFAM" id="SSF52091">
    <property type="entry name" value="SpoIIaa-like"/>
    <property type="match status" value="1"/>
</dbReference>
<keyword evidence="5" id="KW-1185">Reference proteome</keyword>
<proteinExistence type="inferred from homology"/>
<evidence type="ECO:0000313" key="4">
    <source>
        <dbReference type="EMBL" id="MBD2772699.1"/>
    </source>
</evidence>
<dbReference type="InterPro" id="IPR003658">
    <property type="entry name" value="Anti-sigma_ant"/>
</dbReference>
<dbReference type="PROSITE" id="PS50801">
    <property type="entry name" value="STAS"/>
    <property type="match status" value="1"/>
</dbReference>
<sequence length="110" mass="12068">MEIKTLTVEEVTLVELAGEVDANTVPMVQEKVLPLALPSTKIIIDLTKVSYMSSAGLRILLTLYRQTYAQDGKLVLVGLSSEIQDIMSVTGFLDFFTTCETLESGLKVLK</sequence>
<comment type="caution">
    <text evidence="4">The sequence shown here is derived from an EMBL/GenBank/DDBJ whole genome shotgun (WGS) entry which is preliminary data.</text>
</comment>
<dbReference type="InterPro" id="IPR036513">
    <property type="entry name" value="STAS_dom_sf"/>
</dbReference>
<accession>A0A8J6XJL0</accession>
<dbReference type="CDD" id="cd07043">
    <property type="entry name" value="STAS_anti-anti-sigma_factors"/>
    <property type="match status" value="1"/>
</dbReference>
<evidence type="ECO:0000256" key="1">
    <source>
        <dbReference type="ARBA" id="ARBA00009013"/>
    </source>
</evidence>